<protein>
    <submittedName>
        <fullName evidence="1">Glycosyltransferase family 32 protein</fullName>
    </submittedName>
</protein>
<keyword evidence="2" id="KW-1185">Reference proteome</keyword>
<evidence type="ECO:0000313" key="2">
    <source>
        <dbReference type="Proteomes" id="UP000799754"/>
    </source>
</evidence>
<accession>A0ACB6RP25</accession>
<evidence type="ECO:0000313" key="1">
    <source>
        <dbReference type="EMBL" id="KAF2623568.1"/>
    </source>
</evidence>
<dbReference type="EMBL" id="MU006736">
    <property type="protein sequence ID" value="KAF2623568.1"/>
    <property type="molecule type" value="Genomic_DNA"/>
</dbReference>
<gene>
    <name evidence="1" type="ORF">BU25DRAFT_434128</name>
</gene>
<name>A0ACB6RP25_9PLEO</name>
<proteinExistence type="predicted"/>
<organism evidence="1 2">
    <name type="scientific">Macroventuria anomochaeta</name>
    <dbReference type="NCBI Taxonomy" id="301207"/>
    <lineage>
        <taxon>Eukaryota</taxon>
        <taxon>Fungi</taxon>
        <taxon>Dikarya</taxon>
        <taxon>Ascomycota</taxon>
        <taxon>Pezizomycotina</taxon>
        <taxon>Dothideomycetes</taxon>
        <taxon>Pleosporomycetidae</taxon>
        <taxon>Pleosporales</taxon>
        <taxon>Pleosporineae</taxon>
        <taxon>Didymellaceae</taxon>
        <taxon>Macroventuria</taxon>
    </lineage>
</organism>
<sequence length="276" mass="31164">MSTDCSLTFMISRMLPSSQSSLWWKPIPRGSHPSNLTLYLLHSNEIPKIICGTQGWTDSCIKSNPKYQAKFMTDEAANEYVKNAFASCPDIIEAYLGLTVLILKADLLRYLLLFDQGGIRSDLDISSNAGVVVGWEFDMGWKQPFVRQFASWTIMAKPGSFHMLQVIEDKMEILRQKMHQYNMSVENITLEMTGYVVDFSGPRRLTFSIFKRLERTLNRTVTSDEVSEILQPKLIGDVLVMPGRSFAASANVTLVTHHYAGTWKNSHGGESSEVHI</sequence>
<comment type="caution">
    <text evidence="1">The sequence shown here is derived from an EMBL/GenBank/DDBJ whole genome shotgun (WGS) entry which is preliminary data.</text>
</comment>
<reference evidence="1" key="1">
    <citation type="journal article" date="2020" name="Stud. Mycol.">
        <title>101 Dothideomycetes genomes: a test case for predicting lifestyles and emergence of pathogens.</title>
        <authorList>
            <person name="Haridas S."/>
            <person name="Albert R."/>
            <person name="Binder M."/>
            <person name="Bloem J."/>
            <person name="Labutti K."/>
            <person name="Salamov A."/>
            <person name="Andreopoulos B."/>
            <person name="Baker S."/>
            <person name="Barry K."/>
            <person name="Bills G."/>
            <person name="Bluhm B."/>
            <person name="Cannon C."/>
            <person name="Castanera R."/>
            <person name="Culley D."/>
            <person name="Daum C."/>
            <person name="Ezra D."/>
            <person name="Gonzalez J."/>
            <person name="Henrissat B."/>
            <person name="Kuo A."/>
            <person name="Liang C."/>
            <person name="Lipzen A."/>
            <person name="Lutzoni F."/>
            <person name="Magnuson J."/>
            <person name="Mondo S."/>
            <person name="Nolan M."/>
            <person name="Ohm R."/>
            <person name="Pangilinan J."/>
            <person name="Park H.-J."/>
            <person name="Ramirez L."/>
            <person name="Alfaro M."/>
            <person name="Sun H."/>
            <person name="Tritt A."/>
            <person name="Yoshinaga Y."/>
            <person name="Zwiers L.-H."/>
            <person name="Turgeon B."/>
            <person name="Goodwin S."/>
            <person name="Spatafora J."/>
            <person name="Crous P."/>
            <person name="Grigoriev I."/>
        </authorList>
    </citation>
    <scope>NUCLEOTIDE SEQUENCE</scope>
    <source>
        <strain evidence="1">CBS 525.71</strain>
    </source>
</reference>
<dbReference type="Proteomes" id="UP000799754">
    <property type="component" value="Unassembled WGS sequence"/>
</dbReference>